<dbReference type="AlphaFoldDB" id="C7RSG1"/>
<dbReference type="PANTHER" id="PTHR20961">
    <property type="entry name" value="GLYCOSYLTRANSFERASE"/>
    <property type="match status" value="1"/>
</dbReference>
<keyword evidence="2" id="KW-0808">Transferase</keyword>
<sequence length="301" mass="34011">MKLIQLSDSEAYSIGSATLVSGSALIYDKNFDHCYNLSPFDATVEYLQEEIARRIERIPGDSRQCDKFKFTRQPTRIADIDGTIVPFNLIHPYNYFHFLIESLPSLLYLIHSNFLQPDHVIVSGLLHPNMQHALKLVTENRFQLFEVGLLNSVAAKQAIAAKESFSCYELIDGSSPTKVYYNGANLLALRECFRQRLKFHDNAAQLKLFILRQSSHRNIVNLKELVAAAESRGFLVTSPETLSFRKQVELFSSASTIIGPTGAWLANLLFVGSEARVAILYPETCRTSVSLWKRLVLRPPL</sequence>
<name>C7RSG1_ACCRE</name>
<evidence type="ECO:0000256" key="3">
    <source>
        <dbReference type="ARBA" id="ARBA00023180"/>
    </source>
</evidence>
<evidence type="ECO:0000256" key="1">
    <source>
        <dbReference type="ARBA" id="ARBA00022676"/>
    </source>
</evidence>
<dbReference type="STRING" id="522306.CAP2UW1_1350"/>
<dbReference type="InterPro" id="IPR049625">
    <property type="entry name" value="Glyco_transf_61_cat"/>
</dbReference>
<dbReference type="eggNOG" id="COG4421">
    <property type="taxonomic scope" value="Bacteria"/>
</dbReference>
<dbReference type="GO" id="GO:0016757">
    <property type="term" value="F:glycosyltransferase activity"/>
    <property type="evidence" value="ECO:0007669"/>
    <property type="project" value="UniProtKB-KW"/>
</dbReference>
<accession>C7RSG1</accession>
<organism evidence="5">
    <name type="scientific">Accumulibacter regalis</name>
    <dbReference type="NCBI Taxonomy" id="522306"/>
    <lineage>
        <taxon>Bacteria</taxon>
        <taxon>Pseudomonadati</taxon>
        <taxon>Pseudomonadota</taxon>
        <taxon>Betaproteobacteria</taxon>
        <taxon>Candidatus Accumulibacter</taxon>
    </lineage>
</organism>
<protein>
    <submittedName>
        <fullName evidence="5">Capsular polysaccharide biosynthesis protein-like protein</fullName>
    </submittedName>
</protein>
<dbReference type="InterPro" id="IPR007657">
    <property type="entry name" value="Glycosyltransferase_61"/>
</dbReference>
<proteinExistence type="predicted"/>
<evidence type="ECO:0000256" key="2">
    <source>
        <dbReference type="ARBA" id="ARBA00022679"/>
    </source>
</evidence>
<dbReference type="KEGG" id="app:CAP2UW1_1350"/>
<dbReference type="OrthoDB" id="8642125at2"/>
<feature type="domain" description="Glycosyltransferase 61 catalytic" evidence="4">
    <location>
        <begin position="95"/>
        <end position="277"/>
    </location>
</feature>
<evidence type="ECO:0000259" key="4">
    <source>
        <dbReference type="Pfam" id="PF04577"/>
    </source>
</evidence>
<keyword evidence="1" id="KW-0328">Glycosyltransferase</keyword>
<dbReference type="Pfam" id="PF04577">
    <property type="entry name" value="Glyco_transf_61"/>
    <property type="match status" value="1"/>
</dbReference>
<reference evidence="5" key="2">
    <citation type="submission" date="2009-09" db="EMBL/GenBank/DDBJ databases">
        <title>Complete sequence of chromosome of Candidatus Accumulibacter phosphatis clade IIA str. UW-1.</title>
        <authorList>
            <consortium name="US DOE Joint Genome Institute"/>
            <person name="Martin H.G."/>
            <person name="Ivanova N."/>
            <person name="Kunin V."/>
            <person name="Warnecke F."/>
            <person name="Barry K."/>
            <person name="He S."/>
            <person name="Salamov A."/>
            <person name="Szeto E."/>
            <person name="Dalin E."/>
            <person name="Pangilinan J.L."/>
            <person name="Lapidus A."/>
            <person name="Lowry S."/>
            <person name="Kyrpides N.C."/>
            <person name="McMahon K.D."/>
            <person name="Hugenholtz P."/>
        </authorList>
    </citation>
    <scope>NUCLEOTIDE SEQUENCE [LARGE SCALE GENOMIC DNA]</scope>
    <source>
        <strain evidence="5">UW-1</strain>
    </source>
</reference>
<dbReference type="EMBL" id="CP001715">
    <property type="protein sequence ID" value="ACV34674.1"/>
    <property type="molecule type" value="Genomic_DNA"/>
</dbReference>
<reference evidence="5" key="1">
    <citation type="submission" date="2009-08" db="EMBL/GenBank/DDBJ databases">
        <authorList>
            <consortium name="US DOE Joint Genome Institute"/>
            <person name="Lucas S."/>
            <person name="Copeland A."/>
            <person name="Lapidus A."/>
            <person name="Glavina del Rio T."/>
            <person name="Dalin E."/>
            <person name="Tice H."/>
            <person name="Bruce D."/>
            <person name="Barry K."/>
            <person name="Pitluck S."/>
            <person name="Lowry S."/>
            <person name="Larimer F."/>
            <person name="Land M."/>
            <person name="Hauser L."/>
            <person name="Kyrpides N."/>
            <person name="Ivanova N."/>
            <person name="McMahon K.D."/>
            <person name="Hugenholtz P."/>
        </authorList>
    </citation>
    <scope>NUCLEOTIDE SEQUENCE</scope>
    <source>
        <strain evidence="5">UW-1</strain>
    </source>
</reference>
<dbReference type="HOGENOM" id="CLU_923250_0_0_4"/>
<gene>
    <name evidence="5" type="ordered locus">CAP2UW1_1350</name>
</gene>
<keyword evidence="3" id="KW-0325">Glycoprotein</keyword>
<evidence type="ECO:0000313" key="5">
    <source>
        <dbReference type="EMBL" id="ACV34674.1"/>
    </source>
</evidence>